<dbReference type="EMBL" id="JAEACQ010000256">
    <property type="protein sequence ID" value="MBL7630937.1"/>
    <property type="molecule type" value="Genomic_DNA"/>
</dbReference>
<dbReference type="InterPro" id="IPR009666">
    <property type="entry name" value="Uncharacterised_Ycf35"/>
</dbReference>
<dbReference type="AlphaFoldDB" id="A0A937RIS8"/>
<sequence>MSHFTQLRTKITELEHLVAALADVGYATVETHDEARPLRGYQGDRRRQRAHVIVRRQHVGAASNDLGFERQEDGTFRAWISEYDVRELGAGWLGRVEARYAYHATRATLARQGFSVAREETDRDGTVRLVLTRQATGF</sequence>
<dbReference type="PANTHER" id="PTHR39638">
    <property type="entry name" value="YCF35"/>
    <property type="match status" value="1"/>
</dbReference>
<organism evidence="1 2">
    <name type="scientific">Frankia nepalensis</name>
    <dbReference type="NCBI Taxonomy" id="1836974"/>
    <lineage>
        <taxon>Bacteria</taxon>
        <taxon>Bacillati</taxon>
        <taxon>Actinomycetota</taxon>
        <taxon>Actinomycetes</taxon>
        <taxon>Frankiales</taxon>
        <taxon>Frankiaceae</taxon>
        <taxon>Frankia</taxon>
    </lineage>
</organism>
<proteinExistence type="predicted"/>
<dbReference type="Pfam" id="PF06868">
    <property type="entry name" value="DUF1257"/>
    <property type="match status" value="1"/>
</dbReference>
<evidence type="ECO:0000313" key="2">
    <source>
        <dbReference type="Proteomes" id="UP000604475"/>
    </source>
</evidence>
<dbReference type="RefSeq" id="WP_203001831.1">
    <property type="nucleotide sequence ID" value="NZ_JADWYU010000116.1"/>
</dbReference>
<evidence type="ECO:0000313" key="1">
    <source>
        <dbReference type="EMBL" id="MBL7630937.1"/>
    </source>
</evidence>
<gene>
    <name evidence="1" type="ORF">I7412_27995</name>
</gene>
<dbReference type="Proteomes" id="UP000604475">
    <property type="component" value="Unassembled WGS sequence"/>
</dbReference>
<protein>
    <submittedName>
        <fullName evidence="1">DUF1257 domain-containing protein</fullName>
    </submittedName>
</protein>
<comment type="caution">
    <text evidence="1">The sequence shown here is derived from an EMBL/GenBank/DDBJ whole genome shotgun (WGS) entry which is preliminary data.</text>
</comment>
<accession>A0A937RIS8</accession>
<keyword evidence="2" id="KW-1185">Reference proteome</keyword>
<reference evidence="1" key="1">
    <citation type="submission" date="2020-12" db="EMBL/GenBank/DDBJ databases">
        <title>Genomic characterization of non-nitrogen-fixing Frankia strains.</title>
        <authorList>
            <person name="Carlos-Shanley C."/>
            <person name="Guerra T."/>
            <person name="Hahn D."/>
        </authorList>
    </citation>
    <scope>NUCLEOTIDE SEQUENCE</scope>
    <source>
        <strain evidence="1">CN6</strain>
    </source>
</reference>
<name>A0A937RIS8_9ACTN</name>
<dbReference type="PANTHER" id="PTHR39638:SF2">
    <property type="entry name" value="YCF35"/>
    <property type="match status" value="1"/>
</dbReference>